<proteinExistence type="evidence at protein level"/>
<feature type="compositionally biased region" description="Low complexity" evidence="9">
    <location>
        <begin position="111"/>
        <end position="120"/>
    </location>
</feature>
<dbReference type="OrthoDB" id="672180at2759"/>
<protein>
    <recommendedName>
        <fullName evidence="8">CASP-like protein</fullName>
    </recommendedName>
</protein>
<dbReference type="EnsemblPlants" id="Zm00001eb158780_T003">
    <property type="protein sequence ID" value="Zm00001eb158780_P003"/>
    <property type="gene ID" value="Zm00001eb158780"/>
</dbReference>
<feature type="region of interest" description="Disordered" evidence="9">
    <location>
        <begin position="1"/>
        <end position="218"/>
    </location>
</feature>
<reference evidence="12" key="1">
    <citation type="submission" date="2015-12" db="EMBL/GenBank/DDBJ databases">
        <title>Update maize B73 reference genome by single molecule sequencing technologies.</title>
        <authorList>
            <consortium name="Maize Genome Sequencing Project"/>
            <person name="Ware D."/>
        </authorList>
    </citation>
    <scope>NUCLEOTIDE SEQUENCE [LARGE SCALE GENOMIC DNA]</scope>
    <source>
        <strain evidence="12">cv. B73</strain>
    </source>
</reference>
<evidence type="ECO:0000256" key="3">
    <source>
        <dbReference type="ARBA" id="ARBA00011489"/>
    </source>
</evidence>
<keyword evidence="7 8" id="KW-0472">Membrane</keyword>
<comment type="subunit">
    <text evidence="3 8">Homodimer and heterodimers.</text>
</comment>
<dbReference type="RefSeq" id="XP_008675297.1">
    <property type="nucleotide sequence ID" value="XM_008677075.4"/>
</dbReference>
<organism evidence="11 12">
    <name type="scientific">Zea mays</name>
    <name type="common">Maize</name>
    <dbReference type="NCBI Taxonomy" id="4577"/>
    <lineage>
        <taxon>Eukaryota</taxon>
        <taxon>Viridiplantae</taxon>
        <taxon>Streptophyta</taxon>
        <taxon>Embryophyta</taxon>
        <taxon>Tracheophyta</taxon>
        <taxon>Spermatophyta</taxon>
        <taxon>Magnoliopsida</taxon>
        <taxon>Liliopsida</taxon>
        <taxon>Poales</taxon>
        <taxon>Poaceae</taxon>
        <taxon>PACMAD clade</taxon>
        <taxon>Panicoideae</taxon>
        <taxon>Andropogonodae</taxon>
        <taxon>Andropogoneae</taxon>
        <taxon>Tripsacinae</taxon>
        <taxon>Zea</taxon>
    </lineage>
</organism>
<comment type="similarity">
    <text evidence="2 8">Belongs to the Casparian strip membrane proteins (CASP) family.</text>
</comment>
<keyword evidence="5 8" id="KW-0812">Transmembrane</keyword>
<dbReference type="KEGG" id="zma:103651447"/>
<dbReference type="PANTHER" id="PTHR33573:SF35">
    <property type="entry name" value="CASP-LIKE PROTEIN 4U1"/>
    <property type="match status" value="1"/>
</dbReference>
<feature type="compositionally biased region" description="Pro residues" evidence="9">
    <location>
        <begin position="121"/>
        <end position="130"/>
    </location>
</feature>
<name>A0A804NGA9_MAIZE</name>
<gene>
    <name evidence="11" type="primary">LOC103651447</name>
</gene>
<feature type="transmembrane region" description="Helical" evidence="8">
    <location>
        <begin position="402"/>
        <end position="426"/>
    </location>
</feature>
<reference evidence="11" key="2">
    <citation type="submission" date="2019-07" db="EMBL/GenBank/DDBJ databases">
        <authorList>
            <person name="Seetharam A."/>
            <person name="Woodhouse M."/>
            <person name="Cannon E."/>
        </authorList>
    </citation>
    <scope>NUCLEOTIDE SEQUENCE [LARGE SCALE GENOMIC DNA]</scope>
    <source>
        <strain evidence="11">cv. B73</strain>
    </source>
</reference>
<reference evidence="11" key="3">
    <citation type="submission" date="2021-05" db="UniProtKB">
        <authorList>
            <consortium name="EnsemblPlants"/>
        </authorList>
    </citation>
    <scope>IDENTIFICATION</scope>
    <source>
        <strain evidence="11">cv. B73</strain>
    </source>
</reference>
<evidence type="ECO:0000259" key="10">
    <source>
        <dbReference type="Pfam" id="PF04535"/>
    </source>
</evidence>
<feature type="domain" description="Casparian strip membrane protein" evidence="10">
    <location>
        <begin position="281"/>
        <end position="412"/>
    </location>
</feature>
<comment type="subcellular location">
    <subcellularLocation>
        <location evidence="1 8">Cell membrane</location>
        <topology evidence="1 8">Multi-pass membrane protein</topology>
    </subcellularLocation>
</comment>
<sequence>MASTPRTPAPDRSPPPPLVTHTMPSTPRTPVSDRSPPPVTHTMPSTPRTPAPDRSPPPVPTPPPPLETPPPPSPSSQPGDEYHTPPPSLADGSPREEASFPSDGAPKSPQLSPMRLAAPRLLPPPSPPTPTAQNGQGEEGGAKAAAREPLRLATGLARSPSSQRSLATATNSLSPSPSPTPPSPLTPAPVVDTSSNNNNNRSGQSTPKRAETKVPLPLPSPAATAAVAVRFDPVEEAVTSPLHLGKARLDQQQEQHAAAAENAGSSVPPDVAAVAAVGERRELSVTLRLATAVLSLAAFSVIASARTSGWAGDYYAHHLQYRYAVAVNVIVCAYSIAQSFGEIRRLISPRFIFRSMSSYYCSLFLDQALAYLLMSASSAAASRNDLWVSRFGTDAFNRKITSALWLSFIAFLMLALNALISTANLFSMV</sequence>
<feature type="transmembrane region" description="Helical" evidence="8">
    <location>
        <begin position="319"/>
        <end position="337"/>
    </location>
</feature>
<evidence type="ECO:0000256" key="6">
    <source>
        <dbReference type="ARBA" id="ARBA00022989"/>
    </source>
</evidence>
<evidence type="ECO:0000256" key="1">
    <source>
        <dbReference type="ARBA" id="ARBA00004651"/>
    </source>
</evidence>
<evidence type="ECO:0000256" key="9">
    <source>
        <dbReference type="SAM" id="MobiDB-lite"/>
    </source>
</evidence>
<dbReference type="Pfam" id="PF04535">
    <property type="entry name" value="CASP_dom"/>
    <property type="match status" value="1"/>
</dbReference>
<dbReference type="Proteomes" id="UP000007305">
    <property type="component" value="Chromosome 3"/>
</dbReference>
<dbReference type="PRINTS" id="PR01217">
    <property type="entry name" value="PRICHEXTENSN"/>
</dbReference>
<accession>A0A804NGA9</accession>
<evidence type="ECO:0000313" key="11">
    <source>
        <dbReference type="EnsemblPlants" id="Zm00001eb158780_P003"/>
    </source>
</evidence>
<evidence type="ECO:0000313" key="12">
    <source>
        <dbReference type="Proteomes" id="UP000007305"/>
    </source>
</evidence>
<dbReference type="GeneID" id="103651447"/>
<dbReference type="Gramene" id="Zm00001eb158780_T003">
    <property type="protein sequence ID" value="Zm00001eb158780_P003"/>
    <property type="gene ID" value="Zm00001eb158780"/>
</dbReference>
<keyword evidence="12" id="KW-1185">Reference proteome</keyword>
<evidence type="ECO:0000256" key="7">
    <source>
        <dbReference type="ARBA" id="ARBA00023136"/>
    </source>
</evidence>
<dbReference type="GO" id="GO:0005886">
    <property type="term" value="C:plasma membrane"/>
    <property type="evidence" value="ECO:0007669"/>
    <property type="project" value="UniProtKB-SubCell"/>
</dbReference>
<feature type="compositionally biased region" description="Pro residues" evidence="9">
    <location>
        <begin position="7"/>
        <end position="18"/>
    </location>
</feature>
<evidence type="ECO:0000256" key="2">
    <source>
        <dbReference type="ARBA" id="ARBA00007651"/>
    </source>
</evidence>
<feature type="compositionally biased region" description="Pro residues" evidence="9">
    <location>
        <begin position="176"/>
        <end position="187"/>
    </location>
</feature>
<evidence type="ECO:0007829" key="13">
    <source>
        <dbReference type="PeptideAtlas" id="A0A804NGA9"/>
    </source>
</evidence>
<dbReference type="PANTHER" id="PTHR33573">
    <property type="entry name" value="CASP-LIKE PROTEIN 4A4"/>
    <property type="match status" value="1"/>
</dbReference>
<comment type="caution">
    <text evidence="8">Lacks conserved residue(s) required for the propagation of feature annotation.</text>
</comment>
<evidence type="ECO:0000256" key="4">
    <source>
        <dbReference type="ARBA" id="ARBA00022475"/>
    </source>
</evidence>
<dbReference type="InterPro" id="IPR006702">
    <property type="entry name" value="CASP_dom"/>
</dbReference>
<evidence type="ECO:0000256" key="5">
    <source>
        <dbReference type="ARBA" id="ARBA00022692"/>
    </source>
</evidence>
<dbReference type="AlphaFoldDB" id="A0A804NGA9"/>
<feature type="transmembrane region" description="Helical" evidence="8">
    <location>
        <begin position="289"/>
        <end position="307"/>
    </location>
</feature>
<evidence type="ECO:0000256" key="8">
    <source>
        <dbReference type="RuleBase" id="RU361233"/>
    </source>
</evidence>
<feature type="compositionally biased region" description="Pro residues" evidence="9">
    <location>
        <begin position="47"/>
        <end position="75"/>
    </location>
</feature>
<keyword evidence="4 8" id="KW-1003">Cell membrane</keyword>
<keyword evidence="6 8" id="KW-1133">Transmembrane helix</keyword>
<keyword evidence="13" id="KW-1267">Proteomics identification</keyword>